<dbReference type="Proteomes" id="UP000198891">
    <property type="component" value="Unassembled WGS sequence"/>
</dbReference>
<dbReference type="InterPro" id="IPR029046">
    <property type="entry name" value="LolA/LolB/LppX"/>
</dbReference>
<proteinExistence type="predicted"/>
<organism evidence="2 3">
    <name type="scientific">Herbiconiux ginsengi</name>
    <dbReference type="NCBI Taxonomy" id="381665"/>
    <lineage>
        <taxon>Bacteria</taxon>
        <taxon>Bacillati</taxon>
        <taxon>Actinomycetota</taxon>
        <taxon>Actinomycetes</taxon>
        <taxon>Micrococcales</taxon>
        <taxon>Microbacteriaceae</taxon>
        <taxon>Herbiconiux</taxon>
    </lineage>
</organism>
<dbReference type="AlphaFoldDB" id="A0A1H3MU27"/>
<keyword evidence="2" id="KW-0449">Lipoprotein</keyword>
<dbReference type="EMBL" id="FNPZ01000001">
    <property type="protein sequence ID" value="SDY80083.1"/>
    <property type="molecule type" value="Genomic_DNA"/>
</dbReference>
<dbReference type="OrthoDB" id="4822274at2"/>
<reference evidence="2 3" key="1">
    <citation type="submission" date="2016-10" db="EMBL/GenBank/DDBJ databases">
        <authorList>
            <person name="de Groot N.N."/>
        </authorList>
    </citation>
    <scope>NUCLEOTIDE SEQUENCE [LARGE SCALE GENOMIC DNA]</scope>
    <source>
        <strain evidence="2 3">CGMCC 4.3491</strain>
    </source>
</reference>
<dbReference type="PANTHER" id="PTHR37507:SF2">
    <property type="entry name" value="SPORULATION PROTEIN YDCC"/>
    <property type="match status" value="1"/>
</dbReference>
<name>A0A1H3MU27_9MICO</name>
<evidence type="ECO:0000256" key="1">
    <source>
        <dbReference type="SAM" id="MobiDB-lite"/>
    </source>
</evidence>
<dbReference type="PANTHER" id="PTHR37507">
    <property type="entry name" value="SPORULATION PROTEIN YDCC"/>
    <property type="match status" value="1"/>
</dbReference>
<sequence length="397" mass="39689">MARKWQRWVPAIAAPAVVAVVVAGGVFAASASADLPEKSPHDVLELAAQSDVQSFSGTVEQSSDLGLPDLSSVPGGVSTGSSGGAGGGSGDSSSAAENDASLASALELLTTDHSARVYADGSDKLRVQILDQLAERDAIRHGDDVWLYDSSDDTAVHTTLPDPSTLGEGEAPAPVPTDIATPGQLAQKFLDAVDPSTEVTLGADTSVAGRSAYDLVLTPRGSETLVGSVSIAVDAETGLPLQVEVLARGASSPAFSIGFTDLSLDAPSGDLFDFTAPEGTTVTEKPFPTRDELQGDGSTDAGGTHPEPVVTGEGWGSIVSLAVGADASELTSSPVMAQLLTPVDGGQALQTALLSVLLTDDGRVLVGAVPVDALEAAAAAAPAVPAPPATAAPAPAE</sequence>
<dbReference type="InterPro" id="IPR052944">
    <property type="entry name" value="Sporulation_related"/>
</dbReference>
<dbReference type="STRING" id="381665.SAMN05216554_1563"/>
<dbReference type="SUPFAM" id="SSF89392">
    <property type="entry name" value="Prokaryotic lipoproteins and lipoprotein localization factors"/>
    <property type="match status" value="1"/>
</dbReference>
<feature type="region of interest" description="Disordered" evidence="1">
    <location>
        <begin position="55"/>
        <end position="98"/>
    </location>
</feature>
<accession>A0A1H3MU27</accession>
<gene>
    <name evidence="2" type="ORF">SAMN05216554_1563</name>
</gene>
<dbReference type="RefSeq" id="WP_092550991.1">
    <property type="nucleotide sequence ID" value="NZ_FNPZ01000001.1"/>
</dbReference>
<evidence type="ECO:0000313" key="2">
    <source>
        <dbReference type="EMBL" id="SDY80083.1"/>
    </source>
</evidence>
<evidence type="ECO:0000313" key="3">
    <source>
        <dbReference type="Proteomes" id="UP000198891"/>
    </source>
</evidence>
<feature type="compositionally biased region" description="Polar residues" evidence="1">
    <location>
        <begin position="55"/>
        <end position="64"/>
    </location>
</feature>
<keyword evidence="3" id="KW-1185">Reference proteome</keyword>
<protein>
    <submittedName>
        <fullName evidence="2">Outer membrane lipoprotein-sorting protein</fullName>
    </submittedName>
</protein>
<feature type="compositionally biased region" description="Gly residues" evidence="1">
    <location>
        <begin position="77"/>
        <end position="90"/>
    </location>
</feature>
<feature type="region of interest" description="Disordered" evidence="1">
    <location>
        <begin position="279"/>
        <end position="312"/>
    </location>
</feature>
<dbReference type="Gene3D" id="2.50.20.10">
    <property type="entry name" value="Lipoprotein localisation LolA/LolB/LppX"/>
    <property type="match status" value="1"/>
</dbReference>